<comment type="caution">
    <text evidence="2">The sequence shown here is derived from an EMBL/GenBank/DDBJ whole genome shotgun (WGS) entry which is preliminary data.</text>
</comment>
<dbReference type="Proteomes" id="UP001165082">
    <property type="component" value="Unassembled WGS sequence"/>
</dbReference>
<feature type="compositionally biased region" description="Low complexity" evidence="1">
    <location>
        <begin position="1"/>
        <end position="16"/>
    </location>
</feature>
<keyword evidence="3" id="KW-1185">Reference proteome</keyword>
<proteinExistence type="predicted"/>
<feature type="region of interest" description="Disordered" evidence="1">
    <location>
        <begin position="1"/>
        <end position="30"/>
    </location>
</feature>
<name>A0A9W7DSL2_9STRA</name>
<evidence type="ECO:0000313" key="3">
    <source>
        <dbReference type="Proteomes" id="UP001165082"/>
    </source>
</evidence>
<evidence type="ECO:0000256" key="1">
    <source>
        <dbReference type="SAM" id="MobiDB-lite"/>
    </source>
</evidence>
<feature type="non-terminal residue" evidence="2">
    <location>
        <position position="1"/>
    </location>
</feature>
<dbReference type="EMBL" id="BRXZ01005733">
    <property type="protein sequence ID" value="GMH49228.1"/>
    <property type="molecule type" value="Genomic_DNA"/>
</dbReference>
<gene>
    <name evidence="2" type="ORF">TrRE_jg1703</name>
</gene>
<protein>
    <submittedName>
        <fullName evidence="2">Uncharacterized protein</fullName>
    </submittedName>
</protein>
<feature type="non-terminal residue" evidence="2">
    <location>
        <position position="66"/>
    </location>
</feature>
<accession>A0A9W7DSL2</accession>
<dbReference type="AlphaFoldDB" id="A0A9W7DSL2"/>
<sequence length="66" mass="7151">NPNTSGTPPNPSSASSVLAPYERHPPRPNYPTTLPLSFFIHFHTTSYQPNVAGPSQYDLNATTAPK</sequence>
<organism evidence="2 3">
    <name type="scientific">Triparma retinervis</name>
    <dbReference type="NCBI Taxonomy" id="2557542"/>
    <lineage>
        <taxon>Eukaryota</taxon>
        <taxon>Sar</taxon>
        <taxon>Stramenopiles</taxon>
        <taxon>Ochrophyta</taxon>
        <taxon>Bolidophyceae</taxon>
        <taxon>Parmales</taxon>
        <taxon>Triparmaceae</taxon>
        <taxon>Triparma</taxon>
    </lineage>
</organism>
<reference evidence="2" key="1">
    <citation type="submission" date="2022-07" db="EMBL/GenBank/DDBJ databases">
        <title>Genome analysis of Parmales, a sister group of diatoms, reveals the evolutionary specialization of diatoms from phago-mixotrophs to photoautotrophs.</title>
        <authorList>
            <person name="Ban H."/>
            <person name="Sato S."/>
            <person name="Yoshikawa S."/>
            <person name="Kazumasa Y."/>
            <person name="Nakamura Y."/>
            <person name="Ichinomiya M."/>
            <person name="Saitoh K."/>
            <person name="Sato N."/>
            <person name="Blanc-Mathieu R."/>
            <person name="Endo H."/>
            <person name="Kuwata A."/>
            <person name="Ogata H."/>
        </authorList>
    </citation>
    <scope>NUCLEOTIDE SEQUENCE</scope>
</reference>
<evidence type="ECO:0000313" key="2">
    <source>
        <dbReference type="EMBL" id="GMH49228.1"/>
    </source>
</evidence>